<comment type="subcellular location">
    <subcellularLocation>
        <location evidence="1">Membrane</location>
        <topology evidence="1">Multi-pass membrane protein</topology>
    </subcellularLocation>
</comment>
<sequence>MSATGQRATETPSPARRSSPERSGAAAPAAAPPAPAAVIARPGRLRFVGRVNPVTRLAAAMVLTTPLLLTVDWVSAAVALVVQLVLFAFAGVTPGLLMRRTWPILIAAPIAGVSMLLYGEPSGTVYAEFWLARITDGSIELAIAVTIRVLAIGLPAVLLFLDVDPTDLADGLAQVWRLPSRFVLGALAGARLVGLFVEDWRAMGLSRRARGIGDHGALRRFATMAFALLVLAIRRGSKLATAMEARGFGSDHPRTWARPSTVGWPDAVLVLLALAIAAIAIGAAIAAGTFHPVWS</sequence>
<evidence type="ECO:0000313" key="9">
    <source>
        <dbReference type="Proteomes" id="UP000431080"/>
    </source>
</evidence>
<feature type="transmembrane region" description="Helical" evidence="7">
    <location>
        <begin position="73"/>
        <end position="90"/>
    </location>
</feature>
<feature type="transmembrane region" description="Helical" evidence="7">
    <location>
        <begin position="102"/>
        <end position="119"/>
    </location>
</feature>
<dbReference type="EMBL" id="WJIF01000001">
    <property type="protein sequence ID" value="MRG58648.1"/>
    <property type="molecule type" value="Genomic_DNA"/>
</dbReference>
<feature type="transmembrane region" description="Helical" evidence="7">
    <location>
        <begin position="217"/>
        <end position="233"/>
    </location>
</feature>
<keyword evidence="5 7" id="KW-0472">Membrane</keyword>
<gene>
    <name evidence="8" type="ORF">GE115_02000</name>
</gene>
<dbReference type="PANTHER" id="PTHR34857:SF2">
    <property type="entry name" value="SLL0384 PROTEIN"/>
    <property type="match status" value="1"/>
</dbReference>
<accession>A0A6I2FBV8</accession>
<dbReference type="AlphaFoldDB" id="A0A6I2FBV8"/>
<keyword evidence="9" id="KW-1185">Reference proteome</keyword>
<dbReference type="Proteomes" id="UP000431080">
    <property type="component" value="Unassembled WGS sequence"/>
</dbReference>
<protein>
    <submittedName>
        <fullName evidence="8">Energy-coupling factor transporter transmembrane protein EcfT</fullName>
    </submittedName>
</protein>
<evidence type="ECO:0000256" key="1">
    <source>
        <dbReference type="ARBA" id="ARBA00004141"/>
    </source>
</evidence>
<feature type="compositionally biased region" description="Polar residues" evidence="6">
    <location>
        <begin position="1"/>
        <end position="11"/>
    </location>
</feature>
<keyword evidence="3 7" id="KW-0812">Transmembrane</keyword>
<keyword evidence="2" id="KW-1003">Cell membrane</keyword>
<dbReference type="InterPro" id="IPR051611">
    <property type="entry name" value="ECF_transporter_component"/>
</dbReference>
<evidence type="ECO:0000256" key="4">
    <source>
        <dbReference type="ARBA" id="ARBA00022989"/>
    </source>
</evidence>
<proteinExistence type="predicted"/>
<evidence type="ECO:0000313" key="8">
    <source>
        <dbReference type="EMBL" id="MRG58648.1"/>
    </source>
</evidence>
<dbReference type="GO" id="GO:0005886">
    <property type="term" value="C:plasma membrane"/>
    <property type="evidence" value="ECO:0007669"/>
    <property type="project" value="UniProtKB-ARBA"/>
</dbReference>
<dbReference type="Pfam" id="PF02361">
    <property type="entry name" value="CbiQ"/>
    <property type="match status" value="1"/>
</dbReference>
<evidence type="ECO:0000256" key="6">
    <source>
        <dbReference type="SAM" id="MobiDB-lite"/>
    </source>
</evidence>
<reference evidence="8 9" key="1">
    <citation type="submission" date="2019-10" db="EMBL/GenBank/DDBJ databases">
        <authorList>
            <person name="Nie G."/>
            <person name="Ming H."/>
            <person name="Yi B."/>
        </authorList>
    </citation>
    <scope>NUCLEOTIDE SEQUENCE [LARGE SCALE GENOMIC DNA]</scope>
    <source>
        <strain evidence="8 9">CFH 90414</strain>
    </source>
</reference>
<feature type="transmembrane region" description="Helical" evidence="7">
    <location>
        <begin position="139"/>
        <end position="161"/>
    </location>
</feature>
<evidence type="ECO:0000256" key="5">
    <source>
        <dbReference type="ARBA" id="ARBA00023136"/>
    </source>
</evidence>
<evidence type="ECO:0000256" key="3">
    <source>
        <dbReference type="ARBA" id="ARBA00022692"/>
    </source>
</evidence>
<organism evidence="8 9">
    <name type="scientific">Agromyces agglutinans</name>
    <dbReference type="NCBI Taxonomy" id="2662258"/>
    <lineage>
        <taxon>Bacteria</taxon>
        <taxon>Bacillati</taxon>
        <taxon>Actinomycetota</taxon>
        <taxon>Actinomycetes</taxon>
        <taxon>Micrococcales</taxon>
        <taxon>Microbacteriaceae</taxon>
        <taxon>Agromyces</taxon>
    </lineage>
</organism>
<feature type="transmembrane region" description="Helical" evidence="7">
    <location>
        <begin position="182"/>
        <end position="197"/>
    </location>
</feature>
<evidence type="ECO:0000256" key="7">
    <source>
        <dbReference type="SAM" id="Phobius"/>
    </source>
</evidence>
<feature type="compositionally biased region" description="Low complexity" evidence="6">
    <location>
        <begin position="12"/>
        <end position="29"/>
    </location>
</feature>
<keyword evidence="4 7" id="KW-1133">Transmembrane helix</keyword>
<dbReference type="InterPro" id="IPR003339">
    <property type="entry name" value="ABC/ECF_trnsptr_transmembrane"/>
</dbReference>
<dbReference type="PANTHER" id="PTHR34857">
    <property type="entry name" value="SLL0384 PROTEIN"/>
    <property type="match status" value="1"/>
</dbReference>
<dbReference type="CDD" id="cd16914">
    <property type="entry name" value="EcfT"/>
    <property type="match status" value="1"/>
</dbReference>
<name>A0A6I2FBV8_9MICO</name>
<evidence type="ECO:0000256" key="2">
    <source>
        <dbReference type="ARBA" id="ARBA00022475"/>
    </source>
</evidence>
<comment type="caution">
    <text evidence="8">The sequence shown here is derived from an EMBL/GenBank/DDBJ whole genome shotgun (WGS) entry which is preliminary data.</text>
</comment>
<feature type="transmembrane region" description="Helical" evidence="7">
    <location>
        <begin position="268"/>
        <end position="290"/>
    </location>
</feature>
<feature type="region of interest" description="Disordered" evidence="6">
    <location>
        <begin position="1"/>
        <end position="30"/>
    </location>
</feature>